<dbReference type="RefSeq" id="WP_258817650.1">
    <property type="nucleotide sequence ID" value="NZ_JANUGW010000010.1"/>
</dbReference>
<dbReference type="Proteomes" id="UP001204151">
    <property type="component" value="Unassembled WGS sequence"/>
</dbReference>
<feature type="transmembrane region" description="Helical" evidence="8">
    <location>
        <begin position="69"/>
        <end position="92"/>
    </location>
</feature>
<keyword evidence="6 8" id="KW-1133">Transmembrane helix</keyword>
<comment type="subcellular location">
    <subcellularLocation>
        <location evidence="1 8">Cell membrane</location>
        <topology evidence="1 8">Multi-pass membrane protein</topology>
    </subcellularLocation>
</comment>
<evidence type="ECO:0000256" key="4">
    <source>
        <dbReference type="ARBA" id="ARBA00022475"/>
    </source>
</evidence>
<evidence type="ECO:0000256" key="6">
    <source>
        <dbReference type="ARBA" id="ARBA00022989"/>
    </source>
</evidence>
<dbReference type="EMBL" id="JANUGW010000010">
    <property type="protein sequence ID" value="MCS0582971.1"/>
    <property type="molecule type" value="Genomic_DNA"/>
</dbReference>
<accession>A0ABT1ZSR5</accession>
<comment type="similarity">
    <text evidence="2 8">Belongs to the 4-toluene sulfonate uptake permease (TSUP) (TC 2.A.102) family.</text>
</comment>
<evidence type="ECO:0000256" key="7">
    <source>
        <dbReference type="ARBA" id="ARBA00023136"/>
    </source>
</evidence>
<keyword evidence="7 8" id="KW-0472">Membrane</keyword>
<organism evidence="9 10">
    <name type="scientific">Massilia pinisoli</name>
    <dbReference type="NCBI Taxonomy" id="1772194"/>
    <lineage>
        <taxon>Bacteria</taxon>
        <taxon>Pseudomonadati</taxon>
        <taxon>Pseudomonadota</taxon>
        <taxon>Betaproteobacteria</taxon>
        <taxon>Burkholderiales</taxon>
        <taxon>Oxalobacteraceae</taxon>
        <taxon>Telluria group</taxon>
        <taxon>Massilia</taxon>
    </lineage>
</organism>
<feature type="transmembrane region" description="Helical" evidence="8">
    <location>
        <begin position="200"/>
        <end position="218"/>
    </location>
</feature>
<name>A0ABT1ZSR5_9BURK</name>
<evidence type="ECO:0000256" key="2">
    <source>
        <dbReference type="ARBA" id="ARBA00009142"/>
    </source>
</evidence>
<feature type="transmembrane region" description="Helical" evidence="8">
    <location>
        <begin position="172"/>
        <end position="194"/>
    </location>
</feature>
<keyword evidence="5 8" id="KW-0812">Transmembrane</keyword>
<gene>
    <name evidence="9" type="ORF">NX784_15385</name>
</gene>
<keyword evidence="10" id="KW-1185">Reference proteome</keyword>
<keyword evidence="4 8" id="KW-1003">Cell membrane</keyword>
<evidence type="ECO:0000256" key="3">
    <source>
        <dbReference type="ARBA" id="ARBA00022448"/>
    </source>
</evidence>
<evidence type="ECO:0000313" key="10">
    <source>
        <dbReference type="Proteomes" id="UP001204151"/>
    </source>
</evidence>
<evidence type="ECO:0000313" key="9">
    <source>
        <dbReference type="EMBL" id="MCS0582971.1"/>
    </source>
</evidence>
<feature type="transmembrane region" description="Helical" evidence="8">
    <location>
        <begin position="99"/>
        <end position="116"/>
    </location>
</feature>
<protein>
    <recommendedName>
        <fullName evidence="8">Probable membrane transporter protein</fullName>
    </recommendedName>
</protein>
<dbReference type="PANTHER" id="PTHR30269:SF0">
    <property type="entry name" value="MEMBRANE TRANSPORTER PROTEIN YFCA-RELATED"/>
    <property type="match status" value="1"/>
</dbReference>
<feature type="transmembrane region" description="Helical" evidence="8">
    <location>
        <begin position="230"/>
        <end position="248"/>
    </location>
</feature>
<feature type="transmembrane region" description="Helical" evidence="8">
    <location>
        <begin position="136"/>
        <end position="165"/>
    </location>
</feature>
<comment type="caution">
    <text evidence="9">The sequence shown here is derived from an EMBL/GenBank/DDBJ whole genome shotgun (WGS) entry which is preliminary data.</text>
</comment>
<dbReference type="InterPro" id="IPR052017">
    <property type="entry name" value="TSUP"/>
</dbReference>
<evidence type="ECO:0000256" key="8">
    <source>
        <dbReference type="RuleBase" id="RU363041"/>
    </source>
</evidence>
<evidence type="ECO:0000256" key="5">
    <source>
        <dbReference type="ARBA" id="ARBA00022692"/>
    </source>
</evidence>
<evidence type="ECO:0000256" key="1">
    <source>
        <dbReference type="ARBA" id="ARBA00004651"/>
    </source>
</evidence>
<keyword evidence="3" id="KW-0813">Transport</keyword>
<proteinExistence type="inferred from homology"/>
<reference evidence="9 10" key="1">
    <citation type="submission" date="2022-08" db="EMBL/GenBank/DDBJ databases">
        <title>Reclassification of Massilia species as members of the genera Telluria, Duganella, Pseudoduganella, Mokoshia gen. nov. and Zemynaea gen. nov. using orthogonal and non-orthogonal genome-based approaches.</title>
        <authorList>
            <person name="Bowman J.P."/>
        </authorList>
    </citation>
    <scope>NUCLEOTIDE SEQUENCE [LARGE SCALE GENOMIC DNA]</scope>
    <source>
        <strain evidence="9 10">JCM 31316</strain>
    </source>
</reference>
<dbReference type="PANTHER" id="PTHR30269">
    <property type="entry name" value="TRANSMEMBRANE PROTEIN YFCA"/>
    <property type="match status" value="1"/>
</dbReference>
<dbReference type="InterPro" id="IPR002781">
    <property type="entry name" value="TM_pro_TauE-like"/>
</dbReference>
<dbReference type="Pfam" id="PF01925">
    <property type="entry name" value="TauE"/>
    <property type="match status" value="1"/>
</dbReference>
<sequence>MFDFALLAVAAFVAGLVDAVVGGGGLIQIPAMFAMFPKEVPATLLGTNKLAAMFGTAVAAMRYTRRVTVAWSTAAPAAFAAFALSFVGAWTVTRVPGDFVRSLLPLILLAVAVYTFKEKNLGAVHAPVHSGVTEGLLATGVGAAIGFYDGFFGPGTGSFLIFLFVRFFGFDFLSASAAAKIVNVACNISALIWFGYSGHLIWQLGLMMAVCQIAGSLVGTRLALKYGSRFVRKLFLVVVGLLIVKTAFDTVKRLGW</sequence>